<dbReference type="Pfam" id="PF00664">
    <property type="entry name" value="ABC_membrane"/>
    <property type="match status" value="1"/>
</dbReference>
<dbReference type="InterPro" id="IPR011527">
    <property type="entry name" value="ABC1_TM_dom"/>
</dbReference>
<evidence type="ECO:0000256" key="4">
    <source>
        <dbReference type="ARBA" id="ARBA00023136"/>
    </source>
</evidence>
<evidence type="ECO:0000256" key="2">
    <source>
        <dbReference type="ARBA" id="ARBA00022692"/>
    </source>
</evidence>
<comment type="subcellular location">
    <subcellularLocation>
        <location evidence="1">Membrane</location>
        <topology evidence="1">Multi-pass membrane protein</topology>
    </subcellularLocation>
</comment>
<evidence type="ECO:0000313" key="7">
    <source>
        <dbReference type="EMBL" id="SVD58814.1"/>
    </source>
</evidence>
<feature type="domain" description="ABC transmembrane type-1" evidence="6">
    <location>
        <begin position="31"/>
        <end position="183"/>
    </location>
</feature>
<dbReference type="PROSITE" id="PS50929">
    <property type="entry name" value="ABC_TM1F"/>
    <property type="match status" value="1"/>
</dbReference>
<feature type="transmembrane region" description="Helical" evidence="5">
    <location>
        <begin position="26"/>
        <end position="43"/>
    </location>
</feature>
<organism evidence="7">
    <name type="scientific">marine metagenome</name>
    <dbReference type="NCBI Taxonomy" id="408172"/>
    <lineage>
        <taxon>unclassified sequences</taxon>
        <taxon>metagenomes</taxon>
        <taxon>ecological metagenomes</taxon>
    </lineage>
</organism>
<dbReference type="GO" id="GO:0005524">
    <property type="term" value="F:ATP binding"/>
    <property type="evidence" value="ECO:0007669"/>
    <property type="project" value="InterPro"/>
</dbReference>
<evidence type="ECO:0000256" key="5">
    <source>
        <dbReference type="SAM" id="Phobius"/>
    </source>
</evidence>
<feature type="transmembrane region" description="Helical" evidence="5">
    <location>
        <begin position="64"/>
        <end position="84"/>
    </location>
</feature>
<evidence type="ECO:0000256" key="1">
    <source>
        <dbReference type="ARBA" id="ARBA00004141"/>
    </source>
</evidence>
<dbReference type="PANTHER" id="PTHR43394:SF1">
    <property type="entry name" value="ATP-BINDING CASSETTE SUB-FAMILY B MEMBER 10, MITOCHONDRIAL"/>
    <property type="match status" value="1"/>
</dbReference>
<dbReference type="Gene3D" id="1.20.1560.10">
    <property type="entry name" value="ABC transporter type 1, transmembrane domain"/>
    <property type="match status" value="1"/>
</dbReference>
<dbReference type="AlphaFoldDB" id="A0A382WJM9"/>
<dbReference type="InterPro" id="IPR036640">
    <property type="entry name" value="ABC1_TM_sf"/>
</dbReference>
<protein>
    <recommendedName>
        <fullName evidence="6">ABC transmembrane type-1 domain-containing protein</fullName>
    </recommendedName>
</protein>
<dbReference type="SUPFAM" id="SSF90123">
    <property type="entry name" value="ABC transporter transmembrane region"/>
    <property type="match status" value="1"/>
</dbReference>
<proteinExistence type="predicted"/>
<sequence>MVQNQTGMKQLEFKSLLRLLGYLRPYWRWVLLTFLLIFTASIARQAGPYLSKIAVDDYIIPGDAEGLGDIIAIYVGLLVLQFVISYGQHWTTEMLGQWAMRDVRMQIFSHLQRLPLGFFDRTPIGNLMARNTSDVDALNELFTDGLVSMISECITILTILAFIFYMDVGLGLITGATVPLVAV</sequence>
<evidence type="ECO:0000259" key="6">
    <source>
        <dbReference type="PROSITE" id="PS50929"/>
    </source>
</evidence>
<name>A0A382WJM9_9ZZZZ</name>
<evidence type="ECO:0000256" key="3">
    <source>
        <dbReference type="ARBA" id="ARBA00022989"/>
    </source>
</evidence>
<accession>A0A382WJM9</accession>
<dbReference type="GO" id="GO:0015421">
    <property type="term" value="F:ABC-type oligopeptide transporter activity"/>
    <property type="evidence" value="ECO:0007669"/>
    <property type="project" value="TreeGrafter"/>
</dbReference>
<keyword evidence="3 5" id="KW-1133">Transmembrane helix</keyword>
<dbReference type="GO" id="GO:0016020">
    <property type="term" value="C:membrane"/>
    <property type="evidence" value="ECO:0007669"/>
    <property type="project" value="UniProtKB-SubCell"/>
</dbReference>
<keyword evidence="4 5" id="KW-0472">Membrane</keyword>
<gene>
    <name evidence="7" type="ORF">METZ01_LOCUS411668</name>
</gene>
<reference evidence="7" key="1">
    <citation type="submission" date="2018-05" db="EMBL/GenBank/DDBJ databases">
        <authorList>
            <person name="Lanie J.A."/>
            <person name="Ng W.-L."/>
            <person name="Kazmierczak K.M."/>
            <person name="Andrzejewski T.M."/>
            <person name="Davidsen T.M."/>
            <person name="Wayne K.J."/>
            <person name="Tettelin H."/>
            <person name="Glass J.I."/>
            <person name="Rusch D."/>
            <person name="Podicherti R."/>
            <person name="Tsui H.-C.T."/>
            <person name="Winkler M.E."/>
        </authorList>
    </citation>
    <scope>NUCLEOTIDE SEQUENCE</scope>
</reference>
<dbReference type="InterPro" id="IPR039421">
    <property type="entry name" value="Type_1_exporter"/>
</dbReference>
<feature type="non-terminal residue" evidence="7">
    <location>
        <position position="183"/>
    </location>
</feature>
<keyword evidence="2 5" id="KW-0812">Transmembrane</keyword>
<dbReference type="EMBL" id="UINC01160265">
    <property type="protein sequence ID" value="SVD58814.1"/>
    <property type="molecule type" value="Genomic_DNA"/>
</dbReference>
<dbReference type="PANTHER" id="PTHR43394">
    <property type="entry name" value="ATP-DEPENDENT PERMEASE MDL1, MITOCHONDRIAL"/>
    <property type="match status" value="1"/>
</dbReference>